<accession>A0A0F0H8M3</accession>
<dbReference type="PATRIC" id="fig|68170.10.peg.344"/>
<reference evidence="1 2" key="1">
    <citation type="submission" date="2015-02" db="EMBL/GenBank/DDBJ databases">
        <authorList>
            <person name="Ju K.-S."/>
            <person name="Doroghazi J.R."/>
            <person name="Metcalf W."/>
        </authorList>
    </citation>
    <scope>NUCLEOTIDE SEQUENCE [LARGE SCALE GENOMIC DNA]</scope>
    <source>
        <strain evidence="1 2">NRRL B-16140</strain>
    </source>
</reference>
<organism evidence="1 2">
    <name type="scientific">Lentzea aerocolonigenes</name>
    <name type="common">Lechevalieria aerocolonigenes</name>
    <name type="synonym">Saccharothrix aerocolonigenes</name>
    <dbReference type="NCBI Taxonomy" id="68170"/>
    <lineage>
        <taxon>Bacteria</taxon>
        <taxon>Bacillati</taxon>
        <taxon>Actinomycetota</taxon>
        <taxon>Actinomycetes</taxon>
        <taxon>Pseudonocardiales</taxon>
        <taxon>Pseudonocardiaceae</taxon>
        <taxon>Lentzea</taxon>
    </lineage>
</organism>
<proteinExistence type="predicted"/>
<sequence length="231" mass="24138">MTAAGNALGAVVARADRADGSSAVMTYTPGAGYRELPLPSGYEVWIVDDINDRGDVVARAKRIGSIGWVTVLWRADGSAPQVIDPAEVPWPVPIAAGEDGTVLLRSYTGTWLWRDGVLTRVPDVGSSAYPRGLTSDGVVFRSAQGSWKWTEATGVVEEFAGPGVVTSVNQNGFATGYLLDEKKTSVAWQGTTVVATLPLPEGASSAAQTLVGEGGAIAGFAGTKPVRWTCR</sequence>
<evidence type="ECO:0000313" key="2">
    <source>
        <dbReference type="Proteomes" id="UP000033393"/>
    </source>
</evidence>
<evidence type="ECO:0000313" key="1">
    <source>
        <dbReference type="EMBL" id="KJK50677.1"/>
    </source>
</evidence>
<dbReference type="AlphaFoldDB" id="A0A0F0H8M3"/>
<protein>
    <submittedName>
        <fullName evidence="1">Uncharacterized protein</fullName>
    </submittedName>
</protein>
<keyword evidence="2" id="KW-1185">Reference proteome</keyword>
<gene>
    <name evidence="1" type="ORF">UK23_09805</name>
</gene>
<dbReference type="Proteomes" id="UP000033393">
    <property type="component" value="Unassembled WGS sequence"/>
</dbReference>
<dbReference type="EMBL" id="JYJG01000054">
    <property type="protein sequence ID" value="KJK50677.1"/>
    <property type="molecule type" value="Genomic_DNA"/>
</dbReference>
<name>A0A0F0H8M3_LENAE</name>
<comment type="caution">
    <text evidence="1">The sequence shown here is derived from an EMBL/GenBank/DDBJ whole genome shotgun (WGS) entry which is preliminary data.</text>
</comment>